<dbReference type="AlphaFoldDB" id="A0A0D2KX64"/>
<reference evidence="3" key="1">
    <citation type="submission" date="2014-04" db="EMBL/GenBank/DDBJ databases">
        <title>Evolutionary Origins and Diversification of the Mycorrhizal Mutualists.</title>
        <authorList>
            <consortium name="DOE Joint Genome Institute"/>
            <consortium name="Mycorrhizal Genomics Consortium"/>
            <person name="Kohler A."/>
            <person name="Kuo A."/>
            <person name="Nagy L.G."/>
            <person name="Floudas D."/>
            <person name="Copeland A."/>
            <person name="Barry K.W."/>
            <person name="Cichocki N."/>
            <person name="Veneault-Fourrey C."/>
            <person name="LaButti K."/>
            <person name="Lindquist E.A."/>
            <person name="Lipzen A."/>
            <person name="Lundell T."/>
            <person name="Morin E."/>
            <person name="Murat C."/>
            <person name="Riley R."/>
            <person name="Ohm R."/>
            <person name="Sun H."/>
            <person name="Tunlid A."/>
            <person name="Henrissat B."/>
            <person name="Grigoriev I.V."/>
            <person name="Hibbett D.S."/>
            <person name="Martin F."/>
        </authorList>
    </citation>
    <scope>NUCLEOTIDE SEQUENCE [LARGE SCALE GENOMIC DNA]</scope>
    <source>
        <strain evidence="3">FD-334 SS-4</strain>
    </source>
</reference>
<protein>
    <submittedName>
        <fullName evidence="2">Uncharacterized protein</fullName>
    </submittedName>
</protein>
<evidence type="ECO:0000313" key="3">
    <source>
        <dbReference type="Proteomes" id="UP000054270"/>
    </source>
</evidence>
<dbReference type="EMBL" id="KN817581">
    <property type="protein sequence ID" value="KJA19157.1"/>
    <property type="molecule type" value="Genomic_DNA"/>
</dbReference>
<sequence length="142" mass="16079">MTMQGHKTQYAHVYYLHRFPNKICVIVQSQLTQEPPVLAEAEAQGPQPHLEIDEPLACAIQDIDDSDHPLEPPEQADPGCLDEDLPPINNNTGDYEHELNDIFEAAVLDDLRVSIQFIQGLQTASLDDKYNKMDLKPVFRSR</sequence>
<name>A0A0D2KX64_HYPSF</name>
<proteinExistence type="predicted"/>
<keyword evidence="3" id="KW-1185">Reference proteome</keyword>
<dbReference type="Proteomes" id="UP000054270">
    <property type="component" value="Unassembled WGS sequence"/>
</dbReference>
<gene>
    <name evidence="2" type="ORF">HYPSUDRAFT_204887</name>
</gene>
<feature type="region of interest" description="Disordered" evidence="1">
    <location>
        <begin position="63"/>
        <end position="93"/>
    </location>
</feature>
<organism evidence="2 3">
    <name type="scientific">Hypholoma sublateritium (strain FD-334 SS-4)</name>
    <dbReference type="NCBI Taxonomy" id="945553"/>
    <lineage>
        <taxon>Eukaryota</taxon>
        <taxon>Fungi</taxon>
        <taxon>Dikarya</taxon>
        <taxon>Basidiomycota</taxon>
        <taxon>Agaricomycotina</taxon>
        <taxon>Agaricomycetes</taxon>
        <taxon>Agaricomycetidae</taxon>
        <taxon>Agaricales</taxon>
        <taxon>Agaricineae</taxon>
        <taxon>Strophariaceae</taxon>
        <taxon>Hypholoma</taxon>
    </lineage>
</organism>
<accession>A0A0D2KX64</accession>
<evidence type="ECO:0000256" key="1">
    <source>
        <dbReference type="SAM" id="MobiDB-lite"/>
    </source>
</evidence>
<evidence type="ECO:0000313" key="2">
    <source>
        <dbReference type="EMBL" id="KJA19157.1"/>
    </source>
</evidence>